<feature type="transmembrane region" description="Helical" evidence="1">
    <location>
        <begin position="21"/>
        <end position="39"/>
    </location>
</feature>
<gene>
    <name evidence="2" type="ORF">METZ01_LOCUS257232</name>
</gene>
<evidence type="ECO:0008006" key="3">
    <source>
        <dbReference type="Google" id="ProtNLM"/>
    </source>
</evidence>
<protein>
    <recommendedName>
        <fullName evidence="3">Metal transporter</fullName>
    </recommendedName>
</protein>
<proteinExistence type="predicted"/>
<keyword evidence="1" id="KW-0472">Membrane</keyword>
<name>A0A382IXX8_9ZZZZ</name>
<feature type="transmembrane region" description="Helical" evidence="1">
    <location>
        <begin position="223"/>
        <end position="241"/>
    </location>
</feature>
<feature type="transmembrane region" description="Helical" evidence="1">
    <location>
        <begin position="253"/>
        <end position="270"/>
    </location>
</feature>
<organism evidence="2">
    <name type="scientific">marine metagenome</name>
    <dbReference type="NCBI Taxonomy" id="408172"/>
    <lineage>
        <taxon>unclassified sequences</taxon>
        <taxon>metagenomes</taxon>
        <taxon>ecological metagenomes</taxon>
    </lineage>
</organism>
<feature type="transmembrane region" description="Helical" evidence="1">
    <location>
        <begin position="276"/>
        <end position="296"/>
    </location>
</feature>
<feature type="non-terminal residue" evidence="2">
    <location>
        <position position="297"/>
    </location>
</feature>
<evidence type="ECO:0000313" key="2">
    <source>
        <dbReference type="EMBL" id="SVC04378.1"/>
    </source>
</evidence>
<evidence type="ECO:0000256" key="1">
    <source>
        <dbReference type="SAM" id="Phobius"/>
    </source>
</evidence>
<reference evidence="2" key="1">
    <citation type="submission" date="2018-05" db="EMBL/GenBank/DDBJ databases">
        <authorList>
            <person name="Lanie J.A."/>
            <person name="Ng W.-L."/>
            <person name="Kazmierczak K.M."/>
            <person name="Andrzejewski T.M."/>
            <person name="Davidsen T.M."/>
            <person name="Wayne K.J."/>
            <person name="Tettelin H."/>
            <person name="Glass J.I."/>
            <person name="Rusch D."/>
            <person name="Podicherti R."/>
            <person name="Tsui H.-C.T."/>
            <person name="Winkler M.E."/>
        </authorList>
    </citation>
    <scope>NUCLEOTIDE SEQUENCE</scope>
</reference>
<dbReference type="AlphaFoldDB" id="A0A382IXX8"/>
<keyword evidence="1" id="KW-1133">Transmembrane helix</keyword>
<dbReference type="EMBL" id="UINC01070320">
    <property type="protein sequence ID" value="SVC04378.1"/>
    <property type="molecule type" value="Genomic_DNA"/>
</dbReference>
<keyword evidence="1" id="KW-0812">Transmembrane</keyword>
<feature type="transmembrane region" description="Helical" evidence="1">
    <location>
        <begin position="187"/>
        <end position="203"/>
    </location>
</feature>
<sequence length="297" mass="32153">MAQSPISGRPQAKKMSLTSRWILGLFPVALLAGISALFLTNDPTAQFRAAFPPVEELTIERVSFPEAGSMRVHVVNGGPEPVTIAQVIVDDAYWQFKIDRDPTVPRLNRATLELNYPWVEGEPHLISLITSTGLTFEYEVAVATESPRLNAQYLTIFGLLGLYAGVVPVLIGLLWYPFLRRIDRKWVHFYLSLTLGLLAFLLFDTFEHTLETSAMVAEGFEAVGLIALGILGAVVGLRAIGQFGRDKSGPTSGLTVAYMIAIGIGLHNLGEGLAIGAAYSLGEIALGSFLVIGFALH</sequence>
<accession>A0A382IXX8</accession>
<feature type="transmembrane region" description="Helical" evidence="1">
    <location>
        <begin position="153"/>
        <end position="175"/>
    </location>
</feature>